<proteinExistence type="predicted"/>
<dbReference type="Pfam" id="PF21028">
    <property type="entry name" value="DUF1285_C"/>
    <property type="match status" value="1"/>
</dbReference>
<dbReference type="OrthoDB" id="3078366at2"/>
<sequence>MTGFDLNEAHRALQQQGDGIGPLERWNPDFCGDIDMRIGRDGTWYYMGTPIGRAPMVRLFSRVLWQEEGRYFLKTPVEKVGIQVDDLPFQFVSLEQVHTDAGPELHFTSKTGDQIVAGPAHPLRVLSWPGSDEPAPELEVRFGMWGRVGRNLFYQLVEMAATESAADGGEELVVYSCGERFSLGRL</sequence>
<dbReference type="Gene3D" id="2.30.270.10">
    <property type="entry name" value="duf1285 protein"/>
    <property type="match status" value="1"/>
</dbReference>
<name>A0A1A9F0M3_9GAMM</name>
<accession>A0A1A9F0M3</accession>
<evidence type="ECO:0000313" key="3">
    <source>
        <dbReference type="EMBL" id="ANG63705.1"/>
    </source>
</evidence>
<dbReference type="KEGG" id="mars:A8C75_15270"/>
<evidence type="ECO:0000259" key="1">
    <source>
        <dbReference type="Pfam" id="PF06938"/>
    </source>
</evidence>
<evidence type="ECO:0000259" key="2">
    <source>
        <dbReference type="Pfam" id="PF21028"/>
    </source>
</evidence>
<evidence type="ECO:0008006" key="5">
    <source>
        <dbReference type="Google" id="ProtNLM"/>
    </source>
</evidence>
<keyword evidence="4" id="KW-1185">Reference proteome</keyword>
<dbReference type="InterPro" id="IPR023361">
    <property type="entry name" value="DUF1285_beta_roll_sf"/>
</dbReference>
<dbReference type="STRING" id="1821621.A8C75_15270"/>
<dbReference type="Pfam" id="PF06938">
    <property type="entry name" value="DUF1285_N"/>
    <property type="match status" value="1"/>
</dbReference>
<reference evidence="3 4" key="2">
    <citation type="journal article" date="2018" name="Int. J. Syst. Evol. Microbiol.">
        <title>Marinobacterium aestuarii sp. nov., a benzene-degrading marine bacterium isolated from estuary sediment.</title>
        <authorList>
            <person name="Bae S.S."/>
            <person name="Jung J."/>
            <person name="Chung D."/>
            <person name="Baek K."/>
        </authorList>
    </citation>
    <scope>NUCLEOTIDE SEQUENCE [LARGE SCALE GENOMIC DNA]</scope>
    <source>
        <strain evidence="3 4">ST58-10</strain>
    </source>
</reference>
<dbReference type="AlphaFoldDB" id="A0A1A9F0M3"/>
<reference evidence="4" key="1">
    <citation type="submission" date="2016-05" db="EMBL/GenBank/DDBJ databases">
        <authorList>
            <person name="Baek K."/>
            <person name="Yang S.-J."/>
        </authorList>
    </citation>
    <scope>NUCLEOTIDE SEQUENCE [LARGE SCALE GENOMIC DNA]</scope>
    <source>
        <strain evidence="4">ST58-10</strain>
    </source>
</reference>
<feature type="domain" description="DUF1285" evidence="2">
    <location>
        <begin position="88"/>
        <end position="183"/>
    </location>
</feature>
<dbReference type="InterPro" id="IPR048342">
    <property type="entry name" value="DUF1285_C"/>
</dbReference>
<organism evidence="3 4">
    <name type="scientific">Marinobacterium aestuarii</name>
    <dbReference type="NCBI Taxonomy" id="1821621"/>
    <lineage>
        <taxon>Bacteria</taxon>
        <taxon>Pseudomonadati</taxon>
        <taxon>Pseudomonadota</taxon>
        <taxon>Gammaproteobacteria</taxon>
        <taxon>Oceanospirillales</taxon>
        <taxon>Oceanospirillaceae</taxon>
        <taxon>Marinobacterium</taxon>
    </lineage>
</organism>
<evidence type="ECO:0000313" key="4">
    <source>
        <dbReference type="Proteomes" id="UP000078070"/>
    </source>
</evidence>
<protein>
    <recommendedName>
        <fullName evidence="5">Proteophosphoglycan</fullName>
    </recommendedName>
</protein>
<dbReference type="EMBL" id="CP015839">
    <property type="protein sequence ID" value="ANG63705.1"/>
    <property type="molecule type" value="Genomic_DNA"/>
</dbReference>
<dbReference type="InterPro" id="IPR010707">
    <property type="entry name" value="DUF1285"/>
</dbReference>
<dbReference type="RefSeq" id="WP_067384230.1">
    <property type="nucleotide sequence ID" value="NZ_CP015839.1"/>
</dbReference>
<dbReference type="Gene3D" id="3.10.540.10">
    <property type="entry name" value="duf1285 like domain"/>
    <property type="match status" value="1"/>
</dbReference>
<dbReference type="PIRSF" id="PIRSF029557">
    <property type="entry name" value="UCP029557"/>
    <property type="match status" value="1"/>
</dbReference>
<dbReference type="InterPro" id="IPR048341">
    <property type="entry name" value="DUF1285_N"/>
</dbReference>
<gene>
    <name evidence="3" type="ORF">A8C75_15270</name>
</gene>
<dbReference type="Proteomes" id="UP000078070">
    <property type="component" value="Chromosome"/>
</dbReference>
<feature type="domain" description="DUF1285" evidence="1">
    <location>
        <begin position="22"/>
        <end position="86"/>
    </location>
</feature>